<evidence type="ECO:0000256" key="15">
    <source>
        <dbReference type="ARBA" id="ARBA00048679"/>
    </source>
</evidence>
<dbReference type="SMART" id="SM00108">
    <property type="entry name" value="B_lectin"/>
    <property type="match status" value="1"/>
</dbReference>
<evidence type="ECO:0000256" key="10">
    <source>
        <dbReference type="ARBA" id="ARBA00022989"/>
    </source>
</evidence>
<evidence type="ECO:0000256" key="8">
    <source>
        <dbReference type="ARBA" id="ARBA00022777"/>
    </source>
</evidence>
<dbReference type="SUPFAM" id="SSF51110">
    <property type="entry name" value="alpha-D-mannose-specific plant lectins"/>
    <property type="match status" value="1"/>
</dbReference>
<keyword evidence="12" id="KW-1015">Disulfide bond</keyword>
<keyword evidence="8 21" id="KW-0418">Kinase</keyword>
<comment type="catalytic activity">
    <reaction evidence="15">
        <text>L-seryl-[protein] + ATP = O-phospho-L-seryl-[protein] + ADP + H(+)</text>
        <dbReference type="Rhea" id="RHEA:17989"/>
        <dbReference type="Rhea" id="RHEA-COMP:9863"/>
        <dbReference type="Rhea" id="RHEA-COMP:11604"/>
        <dbReference type="ChEBI" id="CHEBI:15378"/>
        <dbReference type="ChEBI" id="CHEBI:29999"/>
        <dbReference type="ChEBI" id="CHEBI:30616"/>
        <dbReference type="ChEBI" id="CHEBI:83421"/>
        <dbReference type="ChEBI" id="CHEBI:456216"/>
        <dbReference type="EC" id="2.7.11.1"/>
    </reaction>
</comment>
<keyword evidence="21" id="KW-0675">Receptor</keyword>
<dbReference type="AlphaFoldDB" id="A0A438GDQ0"/>
<dbReference type="Proteomes" id="UP000288805">
    <property type="component" value="Unassembled WGS sequence"/>
</dbReference>
<evidence type="ECO:0000259" key="18">
    <source>
        <dbReference type="PROSITE" id="PS50011"/>
    </source>
</evidence>
<evidence type="ECO:0000313" key="22">
    <source>
        <dbReference type="Proteomes" id="UP000288805"/>
    </source>
</evidence>
<dbReference type="Pfam" id="PF08276">
    <property type="entry name" value="PAN_2"/>
    <property type="match status" value="1"/>
</dbReference>
<dbReference type="FunFam" id="1.10.510.10:FF:001023">
    <property type="entry name" value="Os07g0541700 protein"/>
    <property type="match status" value="1"/>
</dbReference>
<dbReference type="CDD" id="cd01098">
    <property type="entry name" value="PAN_AP_plant"/>
    <property type="match status" value="1"/>
</dbReference>
<accession>A0A438GDQ0</accession>
<dbReference type="CDD" id="cd00028">
    <property type="entry name" value="B_lectin"/>
    <property type="match status" value="1"/>
</dbReference>
<dbReference type="SUPFAM" id="SSF56112">
    <property type="entry name" value="Protein kinase-like (PK-like)"/>
    <property type="match status" value="1"/>
</dbReference>
<evidence type="ECO:0000256" key="7">
    <source>
        <dbReference type="ARBA" id="ARBA00022741"/>
    </source>
</evidence>
<evidence type="ECO:0000256" key="17">
    <source>
        <dbReference type="SAM" id="SignalP"/>
    </source>
</evidence>
<keyword evidence="10 16" id="KW-1133">Transmembrane helix</keyword>
<keyword evidence="3" id="KW-0723">Serine/threonine-protein kinase</keyword>
<keyword evidence="5 16" id="KW-0812">Transmembrane</keyword>
<evidence type="ECO:0000256" key="16">
    <source>
        <dbReference type="SAM" id="Phobius"/>
    </source>
</evidence>
<dbReference type="Pfam" id="PF00069">
    <property type="entry name" value="Pkinase"/>
    <property type="match status" value="1"/>
</dbReference>
<keyword evidence="21" id="KW-0430">Lectin</keyword>
<keyword evidence="13" id="KW-0325">Glycoprotein</keyword>
<evidence type="ECO:0000256" key="9">
    <source>
        <dbReference type="ARBA" id="ARBA00022840"/>
    </source>
</evidence>
<evidence type="ECO:0000259" key="20">
    <source>
        <dbReference type="PROSITE" id="PS50948"/>
    </source>
</evidence>
<dbReference type="InterPro" id="IPR001480">
    <property type="entry name" value="Bulb-type_lectin_dom"/>
</dbReference>
<evidence type="ECO:0000256" key="2">
    <source>
        <dbReference type="ARBA" id="ARBA00012513"/>
    </source>
</evidence>
<dbReference type="InterPro" id="IPR000719">
    <property type="entry name" value="Prot_kinase_dom"/>
</dbReference>
<dbReference type="GO" id="GO:0030246">
    <property type="term" value="F:carbohydrate binding"/>
    <property type="evidence" value="ECO:0007669"/>
    <property type="project" value="UniProtKB-KW"/>
</dbReference>
<dbReference type="Pfam" id="PF01453">
    <property type="entry name" value="B_lectin"/>
    <property type="match status" value="1"/>
</dbReference>
<dbReference type="EMBL" id="QGNW01000467">
    <property type="protein sequence ID" value="RVW70337.1"/>
    <property type="molecule type" value="Genomic_DNA"/>
</dbReference>
<dbReference type="InterPro" id="IPR021820">
    <property type="entry name" value="S-locus_recpt_kinase_C"/>
</dbReference>
<keyword evidence="11 16" id="KW-0472">Membrane</keyword>
<evidence type="ECO:0000256" key="6">
    <source>
        <dbReference type="ARBA" id="ARBA00022729"/>
    </source>
</evidence>
<evidence type="ECO:0000259" key="19">
    <source>
        <dbReference type="PROSITE" id="PS50927"/>
    </source>
</evidence>
<feature type="chain" id="PRO_5019252385" description="non-specific serine/threonine protein kinase" evidence="17">
    <location>
        <begin position="18"/>
        <end position="746"/>
    </location>
</feature>
<feature type="domain" description="Protein kinase" evidence="18">
    <location>
        <begin position="332"/>
        <end position="746"/>
    </location>
</feature>
<dbReference type="PROSITE" id="PS00108">
    <property type="entry name" value="PROTEIN_KINASE_ST"/>
    <property type="match status" value="1"/>
</dbReference>
<dbReference type="PANTHER" id="PTHR32444:SF118">
    <property type="entry name" value="OS09G0551150 PROTEIN"/>
    <property type="match status" value="1"/>
</dbReference>
<dbReference type="GO" id="GO:0005524">
    <property type="term" value="F:ATP binding"/>
    <property type="evidence" value="ECO:0007669"/>
    <property type="project" value="UniProtKB-KW"/>
</dbReference>
<evidence type="ECO:0000256" key="1">
    <source>
        <dbReference type="ARBA" id="ARBA00004167"/>
    </source>
</evidence>
<dbReference type="InterPro" id="IPR003609">
    <property type="entry name" value="Pan_app"/>
</dbReference>
<organism evidence="21 22">
    <name type="scientific">Vitis vinifera</name>
    <name type="common">Grape</name>
    <dbReference type="NCBI Taxonomy" id="29760"/>
    <lineage>
        <taxon>Eukaryota</taxon>
        <taxon>Viridiplantae</taxon>
        <taxon>Streptophyta</taxon>
        <taxon>Embryophyta</taxon>
        <taxon>Tracheophyta</taxon>
        <taxon>Spermatophyta</taxon>
        <taxon>Magnoliopsida</taxon>
        <taxon>eudicotyledons</taxon>
        <taxon>Gunneridae</taxon>
        <taxon>Pentapetalae</taxon>
        <taxon>rosids</taxon>
        <taxon>Vitales</taxon>
        <taxon>Vitaceae</taxon>
        <taxon>Viteae</taxon>
        <taxon>Vitis</taxon>
    </lineage>
</organism>
<reference evidence="21 22" key="1">
    <citation type="journal article" date="2018" name="PLoS Genet.">
        <title>Population sequencing reveals clonal diversity and ancestral inbreeding in the grapevine cultivar Chardonnay.</title>
        <authorList>
            <person name="Roach M.J."/>
            <person name="Johnson D.L."/>
            <person name="Bohlmann J."/>
            <person name="van Vuuren H.J."/>
            <person name="Jones S.J."/>
            <person name="Pretorius I.S."/>
            <person name="Schmidt S.A."/>
            <person name="Borneman A.R."/>
        </authorList>
    </citation>
    <scope>NUCLEOTIDE SEQUENCE [LARGE SCALE GENOMIC DNA]</scope>
    <source>
        <strain evidence="22">cv. Chardonnay</strain>
        <tissue evidence="21">Leaf</tissue>
    </source>
</reference>
<feature type="domain" description="Bulb-type lectin" evidence="19">
    <location>
        <begin position="1"/>
        <end position="106"/>
    </location>
</feature>
<dbReference type="SUPFAM" id="SSF57414">
    <property type="entry name" value="Hairpin loop containing domain-like"/>
    <property type="match status" value="1"/>
</dbReference>
<keyword evidence="6 17" id="KW-0732">Signal</keyword>
<keyword evidence="7" id="KW-0547">Nucleotide-binding</keyword>
<comment type="subcellular location">
    <subcellularLocation>
        <location evidence="1">Membrane</location>
        <topology evidence="1">Single-pass membrane protein</topology>
    </subcellularLocation>
</comment>
<dbReference type="GO" id="GO:0004674">
    <property type="term" value="F:protein serine/threonine kinase activity"/>
    <property type="evidence" value="ECO:0007669"/>
    <property type="project" value="UniProtKB-KW"/>
</dbReference>
<evidence type="ECO:0000256" key="11">
    <source>
        <dbReference type="ARBA" id="ARBA00023136"/>
    </source>
</evidence>
<dbReference type="GO" id="GO:0106310">
    <property type="term" value="F:protein serine kinase activity"/>
    <property type="evidence" value="ECO:0007669"/>
    <property type="project" value="RHEA"/>
</dbReference>
<dbReference type="InterPro" id="IPR011009">
    <property type="entry name" value="Kinase-like_dom_sf"/>
</dbReference>
<evidence type="ECO:0000256" key="12">
    <source>
        <dbReference type="ARBA" id="ARBA00023157"/>
    </source>
</evidence>
<dbReference type="Gene3D" id="2.90.10.10">
    <property type="entry name" value="Bulb-type lectin domain"/>
    <property type="match status" value="1"/>
</dbReference>
<proteinExistence type="predicted"/>
<sequence length="746" mass="83612">METHLFLAFFCAWICLSVPLEYLGIWYKNTPQTVVWVANRNNPIADSYGVLTIINNGALVLLNQSKSVIWSPNLSRVPENPVAQLLETGNLVLRDGSNETSKSYIWQSFDDPSDTMLPGMKVGWNLKTGLQRNLTSWKSADDPSLGDFSFGFGINVMPYMVIGVGSSKKVHTGPWNGLEFNGVHVMDNLVYKAFYVYNNDELYALYESNSNEIISRVTLKYPGILQCLVLKKGSSEWAELYSIPDDLCENYGHCGANGICRISKLQICECLTGFTPKSQEEWDVFNRSSGCTRRMPLDCPSEEGFVKVTGVKLPDLIDFHVIKSVSLRECEVSCLNNCSCTAYAYSKAYAYSNPNGTGGCLMWSGDLIDIRELTSEKHAEVIYIRMHTSELGLNTNQKKKKLVIILVISTVSGILTLGLSFWFRFWKKRTMGTDQESKKENLELPLFDLPIIATATNNFSNTNKIGADQNRRALLAWDKRCEIVMGIARGLLYLHQDSRFQIIHRDLKTSNILLDDNLNPKISDFGLARIFGENEMETRTKRIVGTYGYMSPEYVIDGHFSVKSDVFSFGVVLLEIVSGMAAVGTKQGLGINGATLPQPKHPGFFTERCSVDTDTMSAKIELHSENAVTISMLKGSSVAAQGTVICNLRFTSRRFPLDQIVSSGQSFELGFFSPGKSENRCLGIWYKSTPETVVWVANRDDPIAECYRVLTIKSSREYSCTAPRYWKPTSQGWLSREFSELFMADL</sequence>
<dbReference type="PROSITE" id="PS50948">
    <property type="entry name" value="PAN"/>
    <property type="match status" value="1"/>
</dbReference>
<dbReference type="PROSITE" id="PS50927">
    <property type="entry name" value="BULB_LECTIN"/>
    <property type="match status" value="1"/>
</dbReference>
<name>A0A438GDQ0_VITVI</name>
<evidence type="ECO:0000313" key="21">
    <source>
        <dbReference type="EMBL" id="RVW70337.1"/>
    </source>
</evidence>
<evidence type="ECO:0000256" key="3">
    <source>
        <dbReference type="ARBA" id="ARBA00022527"/>
    </source>
</evidence>
<dbReference type="Pfam" id="PF00954">
    <property type="entry name" value="S_locus_glycop"/>
    <property type="match status" value="1"/>
</dbReference>
<evidence type="ECO:0000256" key="5">
    <source>
        <dbReference type="ARBA" id="ARBA00022692"/>
    </source>
</evidence>
<dbReference type="GO" id="GO:0016020">
    <property type="term" value="C:membrane"/>
    <property type="evidence" value="ECO:0007669"/>
    <property type="project" value="UniProtKB-SubCell"/>
</dbReference>
<dbReference type="InterPro" id="IPR000858">
    <property type="entry name" value="S_locus_glycoprot_dom"/>
</dbReference>
<gene>
    <name evidence="21" type="primary">VvCHDp000712_42</name>
    <name evidence="21" type="ORF">CK203_048735</name>
</gene>
<dbReference type="EC" id="2.7.11.1" evidence="2"/>
<dbReference type="PROSITE" id="PS50011">
    <property type="entry name" value="PROTEIN_KINASE_DOM"/>
    <property type="match status" value="1"/>
</dbReference>
<dbReference type="GO" id="GO:0048544">
    <property type="term" value="P:recognition of pollen"/>
    <property type="evidence" value="ECO:0007669"/>
    <property type="project" value="InterPro"/>
</dbReference>
<dbReference type="Pfam" id="PF11883">
    <property type="entry name" value="DUF3403"/>
    <property type="match status" value="1"/>
</dbReference>
<protein>
    <recommendedName>
        <fullName evidence="2">non-specific serine/threonine protein kinase</fullName>
        <ecNumber evidence="2">2.7.11.1</ecNumber>
    </recommendedName>
</protein>
<keyword evidence="9" id="KW-0067">ATP-binding</keyword>
<dbReference type="InterPro" id="IPR008271">
    <property type="entry name" value="Ser/Thr_kinase_AS"/>
</dbReference>
<dbReference type="InterPro" id="IPR036426">
    <property type="entry name" value="Bulb-type_lectin_dom_sf"/>
</dbReference>
<comment type="caution">
    <text evidence="21">The sequence shown here is derived from an EMBL/GenBank/DDBJ whole genome shotgun (WGS) entry which is preliminary data.</text>
</comment>
<evidence type="ECO:0000256" key="14">
    <source>
        <dbReference type="ARBA" id="ARBA00047899"/>
    </source>
</evidence>
<dbReference type="PANTHER" id="PTHR32444">
    <property type="entry name" value="BULB-TYPE LECTIN DOMAIN-CONTAINING PROTEIN"/>
    <property type="match status" value="1"/>
</dbReference>
<dbReference type="SMART" id="SM00220">
    <property type="entry name" value="S_TKc"/>
    <property type="match status" value="1"/>
</dbReference>
<feature type="domain" description="Apple" evidence="20">
    <location>
        <begin position="299"/>
        <end position="388"/>
    </location>
</feature>
<dbReference type="SMART" id="SM00473">
    <property type="entry name" value="PAN_AP"/>
    <property type="match status" value="1"/>
</dbReference>
<feature type="signal peptide" evidence="17">
    <location>
        <begin position="1"/>
        <end position="17"/>
    </location>
</feature>
<dbReference type="Gene3D" id="1.10.510.10">
    <property type="entry name" value="Transferase(Phosphotransferase) domain 1"/>
    <property type="match status" value="1"/>
</dbReference>
<evidence type="ECO:0000256" key="4">
    <source>
        <dbReference type="ARBA" id="ARBA00022679"/>
    </source>
</evidence>
<comment type="catalytic activity">
    <reaction evidence="14">
        <text>L-threonyl-[protein] + ATP = O-phospho-L-threonyl-[protein] + ADP + H(+)</text>
        <dbReference type="Rhea" id="RHEA:46608"/>
        <dbReference type="Rhea" id="RHEA-COMP:11060"/>
        <dbReference type="Rhea" id="RHEA-COMP:11605"/>
        <dbReference type="ChEBI" id="CHEBI:15378"/>
        <dbReference type="ChEBI" id="CHEBI:30013"/>
        <dbReference type="ChEBI" id="CHEBI:30616"/>
        <dbReference type="ChEBI" id="CHEBI:61977"/>
        <dbReference type="ChEBI" id="CHEBI:456216"/>
        <dbReference type="EC" id="2.7.11.1"/>
    </reaction>
</comment>
<evidence type="ECO:0000256" key="13">
    <source>
        <dbReference type="ARBA" id="ARBA00023180"/>
    </source>
</evidence>
<keyword evidence="4" id="KW-0808">Transferase</keyword>
<feature type="transmembrane region" description="Helical" evidence="16">
    <location>
        <begin position="402"/>
        <end position="423"/>
    </location>
</feature>